<feature type="region of interest" description="Disordered" evidence="1">
    <location>
        <begin position="235"/>
        <end position="264"/>
    </location>
</feature>
<feature type="transmembrane region" description="Helical" evidence="2">
    <location>
        <begin position="35"/>
        <end position="66"/>
    </location>
</feature>
<feature type="region of interest" description="Disordered" evidence="1">
    <location>
        <begin position="171"/>
        <end position="190"/>
    </location>
</feature>
<feature type="transmembrane region" description="Helical" evidence="2">
    <location>
        <begin position="275"/>
        <end position="294"/>
    </location>
</feature>
<keyword evidence="2" id="KW-1133">Transmembrane helix</keyword>
<organism evidence="3 4">
    <name type="scientific">Terrabacter aeriphilus</name>
    <dbReference type="NCBI Taxonomy" id="515662"/>
    <lineage>
        <taxon>Bacteria</taxon>
        <taxon>Bacillati</taxon>
        <taxon>Actinomycetota</taxon>
        <taxon>Actinomycetes</taxon>
        <taxon>Micrococcales</taxon>
        <taxon>Intrasporangiaceae</taxon>
        <taxon>Terrabacter</taxon>
    </lineage>
</organism>
<evidence type="ECO:0000313" key="3">
    <source>
        <dbReference type="EMBL" id="GAA5022755.1"/>
    </source>
</evidence>
<reference evidence="4" key="1">
    <citation type="journal article" date="2019" name="Int. J. Syst. Evol. Microbiol.">
        <title>The Global Catalogue of Microorganisms (GCM) 10K type strain sequencing project: providing services to taxonomists for standard genome sequencing and annotation.</title>
        <authorList>
            <consortium name="The Broad Institute Genomics Platform"/>
            <consortium name="The Broad Institute Genome Sequencing Center for Infectious Disease"/>
            <person name="Wu L."/>
            <person name="Ma J."/>
        </authorList>
    </citation>
    <scope>NUCLEOTIDE SEQUENCE [LARGE SCALE GENOMIC DNA]</scope>
    <source>
        <strain evidence="4">JCM 17687</strain>
    </source>
</reference>
<keyword evidence="2" id="KW-0812">Transmembrane</keyword>
<feature type="transmembrane region" description="Helical" evidence="2">
    <location>
        <begin position="201"/>
        <end position="221"/>
    </location>
</feature>
<proteinExistence type="predicted"/>
<evidence type="ECO:0000256" key="1">
    <source>
        <dbReference type="SAM" id="MobiDB-lite"/>
    </source>
</evidence>
<keyword evidence="2" id="KW-0472">Membrane</keyword>
<accession>A0ABP9J8S3</accession>
<dbReference type="Proteomes" id="UP001500427">
    <property type="component" value="Unassembled WGS sequence"/>
</dbReference>
<feature type="compositionally biased region" description="Low complexity" evidence="1">
    <location>
        <begin position="239"/>
        <end position="260"/>
    </location>
</feature>
<protein>
    <submittedName>
        <fullName evidence="3">Uncharacterized protein</fullName>
    </submittedName>
</protein>
<gene>
    <name evidence="3" type="ORF">GCM10023258_13350</name>
</gene>
<comment type="caution">
    <text evidence="3">The sequence shown here is derived from an EMBL/GenBank/DDBJ whole genome shotgun (WGS) entry which is preliminary data.</text>
</comment>
<dbReference type="RefSeq" id="WP_345506672.1">
    <property type="nucleotide sequence ID" value="NZ_BAABIW010000009.1"/>
</dbReference>
<name>A0ABP9J8S3_9MICO</name>
<feature type="transmembrane region" description="Helical" evidence="2">
    <location>
        <begin position="78"/>
        <end position="100"/>
    </location>
</feature>
<evidence type="ECO:0000256" key="2">
    <source>
        <dbReference type="SAM" id="Phobius"/>
    </source>
</evidence>
<feature type="transmembrane region" description="Helical" evidence="2">
    <location>
        <begin position="127"/>
        <end position="149"/>
    </location>
</feature>
<sequence length="295" mass="28811">MTWLSIVLVGLGVGDLVRSTSWRPGRVVAHATTPVVILLVALLAGMHTWADALALALAAVAGAAWIELSQRTHETGRGALPALSAFAAVVVGLLAASGAASPAGGPLATWLAWADLPGAGTPSASRVLLLAGLAAVNLATANLIVRLVLLAIGALRPSDVSAAATAAAAAAGGGGSPSSGTGQQPSDRLKGGRLLGPMERLVIVGLGLAGEFGAAGLVIAAKGLLRFPEIQATARSRTATDPGAAPGAAPGTDPGADPAGSYPGGPAGIDDVTEYFLVGSFVSWLIALASLALAA</sequence>
<dbReference type="EMBL" id="BAABIW010000009">
    <property type="protein sequence ID" value="GAA5022755.1"/>
    <property type="molecule type" value="Genomic_DNA"/>
</dbReference>
<evidence type="ECO:0000313" key="4">
    <source>
        <dbReference type="Proteomes" id="UP001500427"/>
    </source>
</evidence>
<keyword evidence="4" id="KW-1185">Reference proteome</keyword>